<evidence type="ECO:0000256" key="2">
    <source>
        <dbReference type="SAM" id="SignalP"/>
    </source>
</evidence>
<dbReference type="EMBL" id="CAVNYO010000440">
    <property type="protein sequence ID" value="CAK5280545.1"/>
    <property type="molecule type" value="Genomic_DNA"/>
</dbReference>
<accession>A0AAD2HRW6</accession>
<dbReference type="InterPro" id="IPR002737">
    <property type="entry name" value="MEMO1_fam"/>
</dbReference>
<evidence type="ECO:0000313" key="4">
    <source>
        <dbReference type="Proteomes" id="UP001295794"/>
    </source>
</evidence>
<dbReference type="Proteomes" id="UP001295794">
    <property type="component" value="Unassembled WGS sequence"/>
</dbReference>
<sequence>MPHHALFVFFDVTALAIAPLVTTIMSTRSATHAGDWYTADAGRLDKQLTTWLAAVDGSTLGYSLPVRGCKAIIAPCNMLATHTPVPRPLGLTELSMWRTCIKRVVLLGPSHHVYLDGCALSQCSSYATPIGDIPLDTETISALRATGKFSDLTQDADEDEHSLEMHLPYIRKVFQDRDIVLTPVLVGSISMASEASYGALLAPYLERPDTLTVVSSDFCHWGQRFSYTYYRSGESANPIHLSRSLGPASEYPIHASIEALDREAMSILTLPSDEPDCHGVFSAYLSRTKNTICGRHPIGVLLGSMAALKKQGGQEIQWTRYEQSSKCLTVRDSSVSYASAWVKF</sequence>
<dbReference type="AlphaFoldDB" id="A0AAD2HRW6"/>
<dbReference type="Pfam" id="PF01875">
    <property type="entry name" value="Memo"/>
    <property type="match status" value="1"/>
</dbReference>
<keyword evidence="2" id="KW-0732">Signal</keyword>
<comment type="similarity">
    <text evidence="1">Belongs to the MEMO1 family.</text>
</comment>
<dbReference type="CDD" id="cd07361">
    <property type="entry name" value="MEMO_like"/>
    <property type="match status" value="1"/>
</dbReference>
<protein>
    <submittedName>
        <fullName evidence="3">Uncharacterized protein</fullName>
    </submittedName>
</protein>
<evidence type="ECO:0000313" key="3">
    <source>
        <dbReference type="EMBL" id="CAK5280545.1"/>
    </source>
</evidence>
<dbReference type="Gene3D" id="3.40.830.10">
    <property type="entry name" value="LigB-like"/>
    <property type="match status" value="1"/>
</dbReference>
<feature type="chain" id="PRO_5041986770" evidence="2">
    <location>
        <begin position="30"/>
        <end position="344"/>
    </location>
</feature>
<reference evidence="3" key="1">
    <citation type="submission" date="2023-11" db="EMBL/GenBank/DDBJ databases">
        <authorList>
            <person name="De Vega J J."/>
            <person name="De Vega J J."/>
        </authorList>
    </citation>
    <scope>NUCLEOTIDE SEQUENCE</scope>
</reference>
<dbReference type="PANTHER" id="PTHR11060">
    <property type="entry name" value="PROTEIN MEMO1"/>
    <property type="match status" value="1"/>
</dbReference>
<name>A0AAD2HRW6_9AGAR</name>
<gene>
    <name evidence="3" type="ORF">MYCIT1_LOCUS31042</name>
</gene>
<evidence type="ECO:0000256" key="1">
    <source>
        <dbReference type="ARBA" id="ARBA00006315"/>
    </source>
</evidence>
<feature type="signal peptide" evidence="2">
    <location>
        <begin position="1"/>
        <end position="29"/>
    </location>
</feature>
<dbReference type="HAMAP" id="MF_00055">
    <property type="entry name" value="MEMO1"/>
    <property type="match status" value="1"/>
</dbReference>
<proteinExistence type="inferred from homology"/>
<dbReference type="PANTHER" id="PTHR11060:SF0">
    <property type="entry name" value="PROTEIN MEMO1"/>
    <property type="match status" value="1"/>
</dbReference>
<dbReference type="NCBIfam" id="TIGR04336">
    <property type="entry name" value="AmmeMemoSam_B"/>
    <property type="match status" value="1"/>
</dbReference>
<comment type="caution">
    <text evidence="3">The sequence shown here is derived from an EMBL/GenBank/DDBJ whole genome shotgun (WGS) entry which is preliminary data.</text>
</comment>
<organism evidence="3 4">
    <name type="scientific">Mycena citricolor</name>
    <dbReference type="NCBI Taxonomy" id="2018698"/>
    <lineage>
        <taxon>Eukaryota</taxon>
        <taxon>Fungi</taxon>
        <taxon>Dikarya</taxon>
        <taxon>Basidiomycota</taxon>
        <taxon>Agaricomycotina</taxon>
        <taxon>Agaricomycetes</taxon>
        <taxon>Agaricomycetidae</taxon>
        <taxon>Agaricales</taxon>
        <taxon>Marasmiineae</taxon>
        <taxon>Mycenaceae</taxon>
        <taxon>Mycena</taxon>
    </lineage>
</organism>
<keyword evidence="4" id="KW-1185">Reference proteome</keyword>